<dbReference type="InterPro" id="IPR012337">
    <property type="entry name" value="RNaseH-like_sf"/>
</dbReference>
<evidence type="ECO:0000313" key="3">
    <source>
        <dbReference type="Proteomes" id="UP000280696"/>
    </source>
</evidence>
<dbReference type="NCBIfam" id="NF033559">
    <property type="entry name" value="transpos_IS1634"/>
    <property type="match status" value="1"/>
</dbReference>
<dbReference type="GO" id="GO:0006313">
    <property type="term" value="P:DNA transposition"/>
    <property type="evidence" value="ECO:0007669"/>
    <property type="project" value="InterPro"/>
</dbReference>
<dbReference type="RefSeq" id="WP_120466960.1">
    <property type="nucleotide sequence ID" value="NZ_RAYQ01000003.1"/>
</dbReference>
<dbReference type="SUPFAM" id="SSF53098">
    <property type="entry name" value="Ribonuclease H-like"/>
    <property type="match status" value="1"/>
</dbReference>
<comment type="caution">
    <text evidence="2">The sequence shown here is derived from an EMBL/GenBank/DDBJ whole genome shotgun (WGS) entry which is preliminary data.</text>
</comment>
<gene>
    <name evidence="2" type="ORF">D7V94_03795</name>
</gene>
<evidence type="ECO:0000259" key="1">
    <source>
        <dbReference type="Pfam" id="PF01609"/>
    </source>
</evidence>
<name>A0A3A9AZZ4_9FIRM</name>
<reference evidence="2 3" key="1">
    <citation type="submission" date="2018-09" db="EMBL/GenBank/DDBJ databases">
        <title>Murine metabolic-syndrome-specific gut microbial biobank.</title>
        <authorList>
            <person name="Liu C."/>
        </authorList>
    </citation>
    <scope>NUCLEOTIDE SEQUENCE [LARGE SCALE GENOMIC DNA]</scope>
    <source>
        <strain evidence="2 3">0.1xD8-82</strain>
    </source>
</reference>
<dbReference type="GO" id="GO:0004803">
    <property type="term" value="F:transposase activity"/>
    <property type="evidence" value="ECO:0007669"/>
    <property type="project" value="InterPro"/>
</dbReference>
<proteinExistence type="predicted"/>
<dbReference type="GO" id="GO:0003677">
    <property type="term" value="F:DNA binding"/>
    <property type="evidence" value="ECO:0007669"/>
    <property type="project" value="InterPro"/>
</dbReference>
<keyword evidence="3" id="KW-1185">Reference proteome</keyword>
<sequence length="572" mass="66470">MKLTCAGSKNSPIYYVQKSVRIGTKTTTKTVERLGSIEEIKARCGDMDPIEWAKEYTKKLTLAEKGSKQGILLKYSASMLIDKNVRRSCNVGYLFLQDICYSLGTDKICDAISEKYKFDYGLNDILSMLIYSRIIAPGSKLSSLESAQNFLEQPKCNLHQIYRALGVIAKENDFFQAELYKNSQSVIARRKEVLYYDCTNYYFEIEEEDDFRKYGVSKEHRPNPIVQMGLFMDADGIPLSFSVFDGNQNEQPSMTPLEKKILKDFGTSDFIVCTDSGLSSTANRKFNSIQGRGFVTTQSVKKLKGFLQDFCLDDDGWYIPGEKKKYKLSELDEENDHDKVFYKDRWMNEDDLEQHLIVTYSIRYRNYQRMVRERQIERARRFVENPSSLSKKKPNDPKRFIELGHCTADGEAASRTIPSLNQEQIDKESKYDGFYAVCTNLDYDAAKIIRINQKRWEIEECFRIMKTEFKTRPVYLSRKDRITAHFTTCFTALVIYRILEKKLKEQYSCEEIIGTLRTMDMMIAPGEGYIPAYTRTDLTDALHDAFGFRTDYQITSQKNMRKILNQTKKKQK</sequence>
<protein>
    <submittedName>
        <fullName evidence="2">IS1634 family transposase</fullName>
    </submittedName>
</protein>
<accession>A0A3A9AZZ4</accession>
<dbReference type="AlphaFoldDB" id="A0A3A9AZZ4"/>
<organism evidence="2 3">
    <name type="scientific">Parablautia intestinalis</name>
    <dbReference type="NCBI Taxonomy" id="2320100"/>
    <lineage>
        <taxon>Bacteria</taxon>
        <taxon>Bacillati</taxon>
        <taxon>Bacillota</taxon>
        <taxon>Clostridia</taxon>
        <taxon>Lachnospirales</taxon>
        <taxon>Lachnospiraceae</taxon>
        <taxon>Parablautia</taxon>
    </lineage>
</organism>
<dbReference type="InterPro" id="IPR047654">
    <property type="entry name" value="IS1634_transpos"/>
</dbReference>
<dbReference type="EMBL" id="RAYQ01000003">
    <property type="protein sequence ID" value="RKI93121.1"/>
    <property type="molecule type" value="Genomic_DNA"/>
</dbReference>
<feature type="domain" description="Transposase IS4-like" evidence="1">
    <location>
        <begin position="226"/>
        <end position="494"/>
    </location>
</feature>
<evidence type="ECO:0000313" key="2">
    <source>
        <dbReference type="EMBL" id="RKI93121.1"/>
    </source>
</evidence>
<dbReference type="PANTHER" id="PTHR34614:SF2">
    <property type="entry name" value="TRANSPOSASE IS4-LIKE DOMAIN-CONTAINING PROTEIN"/>
    <property type="match status" value="1"/>
</dbReference>
<dbReference type="Pfam" id="PF01609">
    <property type="entry name" value="DDE_Tnp_1"/>
    <property type="match status" value="1"/>
</dbReference>
<dbReference type="InterPro" id="IPR002559">
    <property type="entry name" value="Transposase_11"/>
</dbReference>
<dbReference type="OrthoDB" id="9767746at2"/>
<dbReference type="PANTHER" id="PTHR34614">
    <property type="match status" value="1"/>
</dbReference>
<dbReference type="Proteomes" id="UP000280696">
    <property type="component" value="Unassembled WGS sequence"/>
</dbReference>